<keyword evidence="3" id="KW-1185">Reference proteome</keyword>
<dbReference type="EMBL" id="CAJPIN010002607">
    <property type="protein sequence ID" value="CAG2055542.1"/>
    <property type="molecule type" value="Genomic_DNA"/>
</dbReference>
<comment type="caution">
    <text evidence="2">The sequence shown here is derived from an EMBL/GenBank/DDBJ whole genome shotgun (WGS) entry which is preliminary data.</text>
</comment>
<keyword evidence="1" id="KW-0472">Membrane</keyword>
<name>A0ABN7NPR9_TIMPD</name>
<dbReference type="Proteomes" id="UP001153148">
    <property type="component" value="Unassembled WGS sequence"/>
</dbReference>
<dbReference type="PANTHER" id="PTHR46953:SF1">
    <property type="entry name" value="G-PROTEIN COUPLED RECEPTOR MTH-LIKE 1-RELATED"/>
    <property type="match status" value="1"/>
</dbReference>
<dbReference type="InterPro" id="IPR052808">
    <property type="entry name" value="GPCR_Mth-like"/>
</dbReference>
<dbReference type="Gene3D" id="1.20.1070.10">
    <property type="entry name" value="Rhodopsin 7-helix transmembrane proteins"/>
    <property type="match status" value="1"/>
</dbReference>
<feature type="transmembrane region" description="Helical" evidence="1">
    <location>
        <begin position="181"/>
        <end position="201"/>
    </location>
</feature>
<sequence>MLPQILAVGRGPAKDPGLGARFKLLCLCSSGILPPQGTVVERDRKKCIFYSLYAWGSTILILVISLIMEFTPGIPDTFLKPGFGKQTCWFETASIPLRDVTIMLEGVVKCAHVPLHWKEEPDTHVLSPALTIPGALHSELSGGSTGSCQLADDCPLLFFVDVNRDLPLCTKVDSFGCMLWLYMKLFSLMGITWLTEIISWAVGGPSYYWYVTDIVNILRAVFVFIIFCCKRTTLNIICVRLHGLMPCCTTAPVMTYGKENSSSQRTGSMQLTMFNNARKTSTPKTEIQNSIQPSL</sequence>
<evidence type="ECO:0000313" key="2">
    <source>
        <dbReference type="EMBL" id="CAG2055542.1"/>
    </source>
</evidence>
<dbReference type="PANTHER" id="PTHR46953">
    <property type="entry name" value="G-PROTEIN COUPLED RECEPTOR MTH-LIKE 1-RELATED"/>
    <property type="match status" value="1"/>
</dbReference>
<protein>
    <submittedName>
        <fullName evidence="2">Uncharacterized protein</fullName>
    </submittedName>
</protein>
<keyword evidence="1" id="KW-0812">Transmembrane</keyword>
<gene>
    <name evidence="2" type="ORF">TPAB3V08_LOCUS2545</name>
</gene>
<evidence type="ECO:0000313" key="3">
    <source>
        <dbReference type="Proteomes" id="UP001153148"/>
    </source>
</evidence>
<keyword evidence="1" id="KW-1133">Transmembrane helix</keyword>
<reference evidence="2" key="1">
    <citation type="submission" date="2021-03" db="EMBL/GenBank/DDBJ databases">
        <authorList>
            <person name="Tran Van P."/>
        </authorList>
    </citation>
    <scope>NUCLEOTIDE SEQUENCE</scope>
</reference>
<evidence type="ECO:0000256" key="1">
    <source>
        <dbReference type="SAM" id="Phobius"/>
    </source>
</evidence>
<organism evidence="2 3">
    <name type="scientific">Timema podura</name>
    <name type="common">Walking stick</name>
    <dbReference type="NCBI Taxonomy" id="61482"/>
    <lineage>
        <taxon>Eukaryota</taxon>
        <taxon>Metazoa</taxon>
        <taxon>Ecdysozoa</taxon>
        <taxon>Arthropoda</taxon>
        <taxon>Hexapoda</taxon>
        <taxon>Insecta</taxon>
        <taxon>Pterygota</taxon>
        <taxon>Neoptera</taxon>
        <taxon>Polyneoptera</taxon>
        <taxon>Phasmatodea</taxon>
        <taxon>Timematodea</taxon>
        <taxon>Timematoidea</taxon>
        <taxon>Timematidae</taxon>
        <taxon>Timema</taxon>
    </lineage>
</organism>
<proteinExistence type="predicted"/>
<accession>A0ABN7NPR9</accession>
<feature type="transmembrane region" description="Helical" evidence="1">
    <location>
        <begin position="48"/>
        <end position="70"/>
    </location>
</feature>